<dbReference type="OrthoDB" id="9807458at2"/>
<evidence type="ECO:0000256" key="2">
    <source>
        <dbReference type="ARBA" id="ARBA00004791"/>
    </source>
</evidence>
<evidence type="ECO:0000313" key="13">
    <source>
        <dbReference type="Proteomes" id="UP000326914"/>
    </source>
</evidence>
<keyword evidence="8 11" id="KW-0067">ATP-binding</keyword>
<dbReference type="GO" id="GO:0033862">
    <property type="term" value="F:UMP kinase activity"/>
    <property type="evidence" value="ECO:0007669"/>
    <property type="project" value="UniProtKB-EC"/>
</dbReference>
<dbReference type="HAMAP" id="MF_01220_B">
    <property type="entry name" value="PyrH_B"/>
    <property type="match status" value="1"/>
</dbReference>
<feature type="binding site" evidence="11">
    <location>
        <begin position="15"/>
        <end position="18"/>
    </location>
    <ligand>
        <name>ATP</name>
        <dbReference type="ChEBI" id="CHEBI:30616"/>
    </ligand>
</feature>
<dbReference type="AlphaFoldDB" id="A0A5J6Z9K1"/>
<evidence type="ECO:0000256" key="4">
    <source>
        <dbReference type="ARBA" id="ARBA00022490"/>
    </source>
</evidence>
<dbReference type="GO" id="GO:0005829">
    <property type="term" value="C:cytosol"/>
    <property type="evidence" value="ECO:0007669"/>
    <property type="project" value="TreeGrafter"/>
</dbReference>
<comment type="subunit">
    <text evidence="11">Homohexamer.</text>
</comment>
<keyword evidence="4 11" id="KW-0963">Cytoplasm</keyword>
<dbReference type="CDD" id="cd04254">
    <property type="entry name" value="AAK_UMPK-PyrH-Ec"/>
    <property type="match status" value="1"/>
</dbReference>
<evidence type="ECO:0000256" key="1">
    <source>
        <dbReference type="ARBA" id="ARBA00004496"/>
    </source>
</evidence>
<evidence type="ECO:0000256" key="3">
    <source>
        <dbReference type="ARBA" id="ARBA00007614"/>
    </source>
</evidence>
<organism evidence="12 13">
    <name type="scientific">Buchnera aphidicola</name>
    <name type="common">Aphis gossypii</name>
    <dbReference type="NCBI Taxonomy" id="98785"/>
    <lineage>
        <taxon>Bacteria</taxon>
        <taxon>Pseudomonadati</taxon>
        <taxon>Pseudomonadota</taxon>
        <taxon>Gammaproteobacteria</taxon>
        <taxon>Enterobacterales</taxon>
        <taxon>Erwiniaceae</taxon>
        <taxon>Buchnera</taxon>
    </lineage>
</organism>
<keyword evidence="6 11" id="KW-0547">Nucleotide-binding</keyword>
<dbReference type="PANTHER" id="PTHR42833">
    <property type="entry name" value="URIDYLATE KINASE"/>
    <property type="match status" value="1"/>
</dbReference>
<feature type="binding site" evidence="11">
    <location>
        <position position="77"/>
    </location>
    <ligand>
        <name>UMP</name>
        <dbReference type="ChEBI" id="CHEBI:57865"/>
    </ligand>
</feature>
<comment type="catalytic activity">
    <reaction evidence="10 11">
        <text>UMP + ATP = UDP + ADP</text>
        <dbReference type="Rhea" id="RHEA:24400"/>
        <dbReference type="ChEBI" id="CHEBI:30616"/>
        <dbReference type="ChEBI" id="CHEBI:57865"/>
        <dbReference type="ChEBI" id="CHEBI:58223"/>
        <dbReference type="ChEBI" id="CHEBI:456216"/>
        <dbReference type="EC" id="2.7.4.22"/>
    </reaction>
</comment>
<sequence>MSTNTKFIYPRILLKISGEVLQGVNKFGIDVNALKKIAKEIKLVLNIGVQVGLVIGSGNLFRGATLSKIGINRIASDHIGILSTIINSLAMHDIMHYYSIRSYVMSAISINGICEAYTYKRAVKLLCDNYVVIFAAGIGNPLFTTDSAACLRGIETQSNIILKGTKVDGVYSKDPKKYSNAIFYKKLTYRDVLKRELKVMDLCAFSLARDHNLPIRVFNINKPNSLYRIVTGCDEGTIITA</sequence>
<accession>A0A5J6Z9K1</accession>
<dbReference type="Gene3D" id="3.40.1160.10">
    <property type="entry name" value="Acetylglutamate kinase-like"/>
    <property type="match status" value="1"/>
</dbReference>
<evidence type="ECO:0000256" key="6">
    <source>
        <dbReference type="ARBA" id="ARBA00022741"/>
    </source>
</evidence>
<dbReference type="GO" id="GO:0044210">
    <property type="term" value="P:'de novo' CTP biosynthetic process"/>
    <property type="evidence" value="ECO:0007669"/>
    <property type="project" value="UniProtKB-UniRule"/>
</dbReference>
<feature type="binding site" evidence="11">
    <location>
        <position position="62"/>
    </location>
    <ligand>
        <name>ATP</name>
        <dbReference type="ChEBI" id="CHEBI:30616"/>
    </ligand>
</feature>
<keyword evidence="5 11" id="KW-0808">Transferase</keyword>
<dbReference type="PANTHER" id="PTHR42833:SF4">
    <property type="entry name" value="URIDYLATE KINASE PUMPKIN, CHLOROPLASTIC"/>
    <property type="match status" value="1"/>
</dbReference>
<evidence type="ECO:0000256" key="9">
    <source>
        <dbReference type="ARBA" id="ARBA00022975"/>
    </source>
</evidence>
<reference evidence="12 13" key="1">
    <citation type="submission" date="2019-07" db="EMBL/GenBank/DDBJ databases">
        <title>Buchnera limit thermal tolerance of host aphids.</title>
        <authorList>
            <person name="Zhang B."/>
            <person name="Moran N."/>
        </authorList>
    </citation>
    <scope>NUCLEOTIDE SEQUENCE [LARGE SCALE GENOMIC DNA]</scope>
    <source>
        <strain evidence="12 13">Ago-UT1</strain>
    </source>
</reference>
<name>A0A5J6Z9K1_9GAMM</name>
<proteinExistence type="inferred from homology"/>
<dbReference type="Pfam" id="PF00696">
    <property type="entry name" value="AA_kinase"/>
    <property type="match status" value="1"/>
</dbReference>
<evidence type="ECO:0000256" key="7">
    <source>
        <dbReference type="ARBA" id="ARBA00022777"/>
    </source>
</evidence>
<comment type="caution">
    <text evidence="11">Lacks conserved residue(s) required for the propagation of feature annotation.</text>
</comment>
<dbReference type="SUPFAM" id="SSF53633">
    <property type="entry name" value="Carbamate kinase-like"/>
    <property type="match status" value="1"/>
</dbReference>
<dbReference type="InterPro" id="IPR011817">
    <property type="entry name" value="Uridylate_kinase"/>
</dbReference>
<keyword evidence="9 11" id="KW-0665">Pyrimidine biosynthesis</keyword>
<dbReference type="GO" id="GO:0006225">
    <property type="term" value="P:UDP biosynthetic process"/>
    <property type="evidence" value="ECO:0007669"/>
    <property type="project" value="TreeGrafter"/>
</dbReference>
<dbReference type="Proteomes" id="UP000326914">
    <property type="component" value="Chromosome"/>
</dbReference>
<comment type="activity regulation">
    <text evidence="11">Inhibited by UTP.</text>
</comment>
<dbReference type="GO" id="GO:0005524">
    <property type="term" value="F:ATP binding"/>
    <property type="evidence" value="ECO:0007669"/>
    <property type="project" value="UniProtKB-KW"/>
</dbReference>
<comment type="similarity">
    <text evidence="3 11">Belongs to the UMP kinase family.</text>
</comment>
<dbReference type="InterPro" id="IPR015963">
    <property type="entry name" value="Uridylate_kinase_bac"/>
</dbReference>
<comment type="subcellular location">
    <subcellularLocation>
        <location evidence="1 11">Cytoplasm</location>
    </subcellularLocation>
</comment>
<feature type="binding site" evidence="11">
    <location>
        <position position="174"/>
    </location>
    <ligand>
        <name>ATP</name>
        <dbReference type="ChEBI" id="CHEBI:30616"/>
    </ligand>
</feature>
<feature type="binding site" evidence="11">
    <location>
        <position position="171"/>
    </location>
    <ligand>
        <name>ATP</name>
        <dbReference type="ChEBI" id="CHEBI:30616"/>
    </ligand>
</feature>
<evidence type="ECO:0000256" key="11">
    <source>
        <dbReference type="HAMAP-Rule" id="MF_01220"/>
    </source>
</evidence>
<dbReference type="FunFam" id="3.40.1160.10:FF:000001">
    <property type="entry name" value="Uridylate kinase"/>
    <property type="match status" value="1"/>
</dbReference>
<comment type="function">
    <text evidence="11">Catalyzes the reversible phosphorylation of UMP to UDP.</text>
</comment>
<dbReference type="UniPathway" id="UPA00159">
    <property type="reaction ID" value="UER00275"/>
</dbReference>
<comment type="pathway">
    <text evidence="2 11">Pyrimidine metabolism; CTP biosynthesis via de novo pathway; UDP from UMP (UMPK route): step 1/1.</text>
</comment>
<dbReference type="EMBL" id="CP042426">
    <property type="protein sequence ID" value="QFQ32072.1"/>
    <property type="molecule type" value="Genomic_DNA"/>
</dbReference>
<dbReference type="InterPro" id="IPR036393">
    <property type="entry name" value="AceGlu_kinase-like_sf"/>
</dbReference>
<feature type="binding site" evidence="11">
    <location>
        <position position="58"/>
    </location>
    <ligand>
        <name>ATP</name>
        <dbReference type="ChEBI" id="CHEBI:30616"/>
    </ligand>
</feature>
<dbReference type="EC" id="2.7.4.22" evidence="11"/>
<dbReference type="PIRSF" id="PIRSF005650">
    <property type="entry name" value="Uridylate_kin"/>
    <property type="match status" value="1"/>
</dbReference>
<dbReference type="RefSeq" id="WP_158346249.1">
    <property type="nucleotide sequence ID" value="NZ_CP042426.1"/>
</dbReference>
<evidence type="ECO:0000256" key="8">
    <source>
        <dbReference type="ARBA" id="ARBA00022840"/>
    </source>
</evidence>
<feature type="binding site" evidence="11">
    <location>
        <begin position="138"/>
        <end position="145"/>
    </location>
    <ligand>
        <name>UMP</name>
        <dbReference type="ChEBI" id="CHEBI:57865"/>
    </ligand>
</feature>
<gene>
    <name evidence="11 12" type="primary">pyrH</name>
    <name evidence="12" type="ORF">FQV32_01405</name>
</gene>
<dbReference type="NCBIfam" id="TIGR02075">
    <property type="entry name" value="pyrH_bact"/>
    <property type="match status" value="1"/>
</dbReference>
<feature type="binding site" evidence="11">
    <location>
        <position position="165"/>
    </location>
    <ligand>
        <name>ATP</name>
        <dbReference type="ChEBI" id="CHEBI:30616"/>
    </ligand>
</feature>
<protein>
    <recommendedName>
        <fullName evidence="11">Uridylate kinase</fullName>
        <shortName evidence="11">UK</shortName>
        <ecNumber evidence="11">2.7.4.22</ecNumber>
    </recommendedName>
    <alternativeName>
        <fullName evidence="11">Uridine monophosphate kinase</fullName>
        <shortName evidence="11">UMP kinase</shortName>
        <shortName evidence="11">UMPK</shortName>
    </alternativeName>
</protein>
<keyword evidence="7 11" id="KW-0418">Kinase</keyword>
<evidence type="ECO:0000256" key="10">
    <source>
        <dbReference type="ARBA" id="ARBA00047767"/>
    </source>
</evidence>
<dbReference type="InterPro" id="IPR001048">
    <property type="entry name" value="Asp/Glu/Uridylate_kinase"/>
</dbReference>
<evidence type="ECO:0000256" key="5">
    <source>
        <dbReference type="ARBA" id="ARBA00022679"/>
    </source>
</evidence>
<evidence type="ECO:0000313" key="12">
    <source>
        <dbReference type="EMBL" id="QFQ32072.1"/>
    </source>
</evidence>